<evidence type="ECO:0000256" key="10">
    <source>
        <dbReference type="ARBA" id="ARBA00023136"/>
    </source>
</evidence>
<dbReference type="GO" id="GO:0016020">
    <property type="term" value="C:membrane"/>
    <property type="evidence" value="ECO:0007669"/>
    <property type="project" value="UniProtKB-SubCell"/>
</dbReference>
<reference evidence="13 14" key="1">
    <citation type="submission" date="2018-11" db="EMBL/GenBank/DDBJ databases">
        <title>Gordonia insulae sp. nov., isolated from an island soil.</title>
        <authorList>
            <person name="Kim Y.S."/>
            <person name="Kim S.B."/>
        </authorList>
    </citation>
    <scope>NUCLEOTIDE SEQUENCE [LARGE SCALE GENOMIC DNA]</scope>
    <source>
        <strain evidence="13 14">MMS17-SY073</strain>
    </source>
</reference>
<keyword evidence="6" id="KW-0808">Transferase</keyword>
<evidence type="ECO:0000313" key="14">
    <source>
        <dbReference type="Proteomes" id="UP000271469"/>
    </source>
</evidence>
<evidence type="ECO:0000256" key="8">
    <source>
        <dbReference type="ARBA" id="ARBA00022692"/>
    </source>
</evidence>
<organism evidence="13 14">
    <name type="scientific">Gordonia insulae</name>
    <dbReference type="NCBI Taxonomy" id="2420509"/>
    <lineage>
        <taxon>Bacteria</taxon>
        <taxon>Bacillati</taxon>
        <taxon>Actinomycetota</taxon>
        <taxon>Actinomycetes</taxon>
        <taxon>Mycobacteriales</taxon>
        <taxon>Gordoniaceae</taxon>
        <taxon>Gordonia</taxon>
    </lineage>
</organism>
<evidence type="ECO:0000256" key="11">
    <source>
        <dbReference type="ARBA" id="ARBA00048134"/>
    </source>
</evidence>
<dbReference type="PANTHER" id="PTHR31040">
    <property type="entry name" value="NURIM"/>
    <property type="match status" value="1"/>
</dbReference>
<evidence type="ECO:0000256" key="2">
    <source>
        <dbReference type="ARBA" id="ARBA00004141"/>
    </source>
</evidence>
<evidence type="ECO:0000313" key="13">
    <source>
        <dbReference type="EMBL" id="AZG43797.1"/>
    </source>
</evidence>
<feature type="transmembrane region" description="Helical" evidence="12">
    <location>
        <begin position="187"/>
        <end position="207"/>
    </location>
</feature>
<evidence type="ECO:0000256" key="1">
    <source>
        <dbReference type="ARBA" id="ARBA00002096"/>
    </source>
</evidence>
<dbReference type="EC" id="2.1.1.334" evidence="4"/>
<dbReference type="GO" id="GO:0032259">
    <property type="term" value="P:methylation"/>
    <property type="evidence" value="ECO:0007669"/>
    <property type="project" value="UniProtKB-KW"/>
</dbReference>
<comment type="catalytic activity">
    <reaction evidence="11">
        <text>methanethiol + S-adenosyl-L-methionine = dimethyl sulfide + S-adenosyl-L-homocysteine + H(+)</text>
        <dbReference type="Rhea" id="RHEA:50428"/>
        <dbReference type="ChEBI" id="CHEBI:15378"/>
        <dbReference type="ChEBI" id="CHEBI:16007"/>
        <dbReference type="ChEBI" id="CHEBI:17437"/>
        <dbReference type="ChEBI" id="CHEBI:57856"/>
        <dbReference type="ChEBI" id="CHEBI:59789"/>
        <dbReference type="EC" id="2.1.1.334"/>
    </reaction>
</comment>
<dbReference type="GO" id="GO:0008168">
    <property type="term" value="F:methyltransferase activity"/>
    <property type="evidence" value="ECO:0007669"/>
    <property type="project" value="UniProtKB-KW"/>
</dbReference>
<dbReference type="PANTHER" id="PTHR31040:SF1">
    <property type="entry name" value="NURIM"/>
    <property type="match status" value="1"/>
</dbReference>
<keyword evidence="7" id="KW-0949">S-adenosyl-L-methionine</keyword>
<keyword evidence="9 12" id="KW-1133">Transmembrane helix</keyword>
<keyword evidence="10 12" id="KW-0472">Membrane</keyword>
<keyword evidence="8 12" id="KW-0812">Transmembrane</keyword>
<comment type="subcellular location">
    <subcellularLocation>
        <location evidence="2">Membrane</location>
        <topology evidence="2">Multi-pass membrane protein</topology>
    </subcellularLocation>
</comment>
<evidence type="ECO:0000256" key="12">
    <source>
        <dbReference type="SAM" id="Phobius"/>
    </source>
</evidence>
<evidence type="ECO:0000256" key="6">
    <source>
        <dbReference type="ARBA" id="ARBA00022679"/>
    </source>
</evidence>
<dbReference type="AlphaFoldDB" id="A0A3G8JFD8"/>
<feature type="transmembrane region" description="Helical" evidence="12">
    <location>
        <begin position="106"/>
        <end position="123"/>
    </location>
</feature>
<dbReference type="Gene3D" id="1.20.120.1630">
    <property type="match status" value="1"/>
</dbReference>
<dbReference type="NCBIfam" id="NF045656">
    <property type="entry name" value="MeththiolMtaseMddA"/>
    <property type="match status" value="1"/>
</dbReference>
<dbReference type="InterPro" id="IPR054700">
    <property type="entry name" value="MddA"/>
</dbReference>
<evidence type="ECO:0000256" key="7">
    <source>
        <dbReference type="ARBA" id="ARBA00022691"/>
    </source>
</evidence>
<feature type="transmembrane region" description="Helical" evidence="12">
    <location>
        <begin position="12"/>
        <end position="37"/>
    </location>
</feature>
<proteinExistence type="inferred from homology"/>
<protein>
    <recommendedName>
        <fullName evidence="4">methanethiol S-methyltransferase</fullName>
        <ecNumber evidence="4">2.1.1.334</ecNumber>
    </recommendedName>
</protein>
<keyword evidence="5" id="KW-0489">Methyltransferase</keyword>
<comment type="function">
    <text evidence="1">Catalyzes the methylation of methanethiol (MeSH) to yield dimethylsulphide (DMS).</text>
</comment>
<dbReference type="KEGG" id="gom:D7316_00366"/>
<comment type="similarity">
    <text evidence="3">Belongs to the nurim family.</text>
</comment>
<keyword evidence="14" id="KW-1185">Reference proteome</keyword>
<feature type="transmembrane region" description="Helical" evidence="12">
    <location>
        <begin position="213"/>
        <end position="232"/>
    </location>
</feature>
<feature type="transmembrane region" description="Helical" evidence="12">
    <location>
        <begin position="63"/>
        <end position="85"/>
    </location>
</feature>
<gene>
    <name evidence="13" type="ORF">D7316_00366</name>
</gene>
<evidence type="ECO:0000256" key="4">
    <source>
        <dbReference type="ARBA" id="ARBA00012149"/>
    </source>
</evidence>
<name>A0A3G8JFD8_9ACTN</name>
<accession>A0A3G8JFD8</accession>
<dbReference type="Proteomes" id="UP000271469">
    <property type="component" value="Chromosome"/>
</dbReference>
<feature type="transmembrane region" description="Helical" evidence="12">
    <location>
        <begin position="135"/>
        <end position="159"/>
    </location>
</feature>
<sequence length="263" mass="29209">MTTTEHRPAMTAGRIAAVVYGTVAYVVFLLVFSWAIAFVEDVRVTIGDTALVPRTIDHGGPTVPAAVALLVNVVLLTLFAAQHSVMARAGFKRWWTRIVPAPVERSTYVLAASLCLAVLMWWWCPITAELWTVSGAVSGILVVISLAGWLLVLTSTFLIDHFDLFGLRQVVANARGRPAPTYRFVTPLWYGIVRHPIYLGFLIGFWVTPTMTVGHLVFAVATTGFVLVGIQLEERDLIRTFGDDYRSYRRRVPMLLPGAHRRT</sequence>
<evidence type="ECO:0000256" key="3">
    <source>
        <dbReference type="ARBA" id="ARBA00010631"/>
    </source>
</evidence>
<dbReference type="EMBL" id="CP033972">
    <property type="protein sequence ID" value="AZG43797.1"/>
    <property type="molecule type" value="Genomic_DNA"/>
</dbReference>
<evidence type="ECO:0000256" key="9">
    <source>
        <dbReference type="ARBA" id="ARBA00022989"/>
    </source>
</evidence>
<dbReference type="InterPro" id="IPR033580">
    <property type="entry name" value="Nurim-like"/>
</dbReference>
<evidence type="ECO:0000256" key="5">
    <source>
        <dbReference type="ARBA" id="ARBA00022603"/>
    </source>
</evidence>